<protein>
    <submittedName>
        <fullName evidence="1">Uncharacterized protein</fullName>
    </submittedName>
</protein>
<dbReference type="AlphaFoldDB" id="A0A413QMX7"/>
<dbReference type="Proteomes" id="UP000284962">
    <property type="component" value="Unassembled WGS sequence"/>
</dbReference>
<proteinExistence type="predicted"/>
<sequence length="108" mass="11960">MKLIFNDASELEIQSADLQADGGLLIKTIAITEDELKKKFNDASATKRMTVTERGETLGTYESYTNQDAIVKYTAGILGVVMYKVGQTPTEQIEALKEENQRLAAENK</sequence>
<accession>A0A413QMX7</accession>
<dbReference type="EMBL" id="QSEW01000002">
    <property type="protein sequence ID" value="RHA01629.1"/>
    <property type="molecule type" value="Genomic_DNA"/>
</dbReference>
<gene>
    <name evidence="1" type="ORF">DW957_02180</name>
</gene>
<organism evidence="1 2">
    <name type="scientific">Dorea formicigenerans</name>
    <dbReference type="NCBI Taxonomy" id="39486"/>
    <lineage>
        <taxon>Bacteria</taxon>
        <taxon>Bacillati</taxon>
        <taxon>Bacillota</taxon>
        <taxon>Clostridia</taxon>
        <taxon>Lachnospirales</taxon>
        <taxon>Lachnospiraceae</taxon>
        <taxon>Dorea</taxon>
    </lineage>
</organism>
<comment type="caution">
    <text evidence="1">The sequence shown here is derived from an EMBL/GenBank/DDBJ whole genome shotgun (WGS) entry which is preliminary data.</text>
</comment>
<evidence type="ECO:0000313" key="1">
    <source>
        <dbReference type="EMBL" id="RHA01629.1"/>
    </source>
</evidence>
<evidence type="ECO:0000313" key="2">
    <source>
        <dbReference type="Proteomes" id="UP000284962"/>
    </source>
</evidence>
<name>A0A413QMX7_9FIRM</name>
<reference evidence="1 2" key="1">
    <citation type="submission" date="2018-08" db="EMBL/GenBank/DDBJ databases">
        <title>A genome reference for cultivated species of the human gut microbiota.</title>
        <authorList>
            <person name="Zou Y."/>
            <person name="Xue W."/>
            <person name="Luo G."/>
        </authorList>
    </citation>
    <scope>NUCLEOTIDE SEQUENCE [LARGE SCALE GENOMIC DNA]</scope>
    <source>
        <strain evidence="1 2">AM46-16</strain>
    </source>
</reference>